<dbReference type="STRING" id="1450535.A0A317WLB3"/>
<comment type="caution">
    <text evidence="1">The sequence shown here is derived from an EMBL/GenBank/DDBJ whole genome shotgun (WGS) entry which is preliminary data.</text>
</comment>
<name>A0A317WLB3_9EURO</name>
<dbReference type="PANTHER" id="PTHR38791">
    <property type="entry name" value="ZN(II)2CYS6 TRANSCRIPTION FACTOR (EUROFUNG)-RELATED-RELATED"/>
    <property type="match status" value="1"/>
</dbReference>
<dbReference type="AlphaFoldDB" id="A0A317WLB3"/>
<reference evidence="1 2" key="1">
    <citation type="submission" date="2016-12" db="EMBL/GenBank/DDBJ databases">
        <title>The genomes of Aspergillus section Nigri reveals drivers in fungal speciation.</title>
        <authorList>
            <consortium name="DOE Joint Genome Institute"/>
            <person name="Vesth T.C."/>
            <person name="Nybo J."/>
            <person name="Theobald S."/>
            <person name="Brandl J."/>
            <person name="Frisvad J.C."/>
            <person name="Nielsen K.F."/>
            <person name="Lyhne E.K."/>
            <person name="Kogle M.E."/>
            <person name="Kuo A."/>
            <person name="Riley R."/>
            <person name="Clum A."/>
            <person name="Nolan M."/>
            <person name="Lipzen A."/>
            <person name="Salamov A."/>
            <person name="Henrissat B."/>
            <person name="Wiebenga A."/>
            <person name="De Vries R.P."/>
            <person name="Grigoriev I.V."/>
            <person name="Mortensen U.H."/>
            <person name="Andersen M.R."/>
            <person name="Baker S.E."/>
        </authorList>
    </citation>
    <scope>NUCLEOTIDE SEQUENCE [LARGE SCALE GENOMIC DNA]</scope>
    <source>
        <strain evidence="1 2">CBS 115572</strain>
    </source>
</reference>
<dbReference type="RefSeq" id="XP_025466825.1">
    <property type="nucleotide sequence ID" value="XM_025611905.1"/>
</dbReference>
<accession>A0A317WLB3</accession>
<dbReference type="Proteomes" id="UP000246702">
    <property type="component" value="Unassembled WGS sequence"/>
</dbReference>
<dbReference type="InterPro" id="IPR021858">
    <property type="entry name" value="Fun_TF"/>
</dbReference>
<organism evidence="1 2">
    <name type="scientific">Aspergillus sclerotioniger CBS 115572</name>
    <dbReference type="NCBI Taxonomy" id="1450535"/>
    <lineage>
        <taxon>Eukaryota</taxon>
        <taxon>Fungi</taxon>
        <taxon>Dikarya</taxon>
        <taxon>Ascomycota</taxon>
        <taxon>Pezizomycotina</taxon>
        <taxon>Eurotiomycetes</taxon>
        <taxon>Eurotiomycetidae</taxon>
        <taxon>Eurotiales</taxon>
        <taxon>Aspergillaceae</taxon>
        <taxon>Aspergillus</taxon>
        <taxon>Aspergillus subgen. Circumdati</taxon>
    </lineage>
</organism>
<sequence>MVRLLPEQQGLHFFFYHYLVNGAGHASSHPDCLATIHARVTGHGYLADLAIAVGSASLANLRNASTLIQAAGQSYSRAIRDIRLALADPAEAASDQMLVSVMLLALYETVTLNFDNDLHPWDKHVNGALALIQLRGVSQLQNRIGRSIFLSLRTEILINCLQRQVRAPLRLVNWIIEARLYETAQEAPATRLANIIVKACSVLALAKEEITNEAKLPQLISKLLSVDNDFVYWSESLPSENGYETVTSPDESILAYTGRYDIYPSADIAHTWNLLRCARIILHQTLVEATSILLKAPSPVSSSASLPISHRAILRNSDAEIYENASHICYSVLYVLHFCGKPVRPGNLRAVHTVPLLWPLYIAGTACTASDALREWVIARMEMIKGVTGIQRARLVASHVQRPCSSSCVI</sequence>
<keyword evidence="2" id="KW-1185">Reference proteome</keyword>
<dbReference type="Pfam" id="PF11951">
    <property type="entry name" value="Fungal_trans_2"/>
    <property type="match status" value="1"/>
</dbReference>
<proteinExistence type="predicted"/>
<dbReference type="InterPro" id="IPR053175">
    <property type="entry name" value="DHMBA_Reg_Transcription_Factor"/>
</dbReference>
<dbReference type="OrthoDB" id="5429770at2759"/>
<evidence type="ECO:0008006" key="3">
    <source>
        <dbReference type="Google" id="ProtNLM"/>
    </source>
</evidence>
<evidence type="ECO:0000313" key="2">
    <source>
        <dbReference type="Proteomes" id="UP000246702"/>
    </source>
</evidence>
<protein>
    <recommendedName>
        <fullName evidence="3">C6 finger domain protein</fullName>
    </recommendedName>
</protein>
<dbReference type="GeneID" id="37114048"/>
<dbReference type="EMBL" id="MSFK01000016">
    <property type="protein sequence ID" value="PWY85808.1"/>
    <property type="molecule type" value="Genomic_DNA"/>
</dbReference>
<gene>
    <name evidence="1" type="ORF">BO94DRAFT_535948</name>
</gene>
<evidence type="ECO:0000313" key="1">
    <source>
        <dbReference type="EMBL" id="PWY85808.1"/>
    </source>
</evidence>